<proteinExistence type="predicted"/>
<keyword evidence="2" id="KW-1185">Reference proteome</keyword>
<gene>
    <name evidence="1" type="ORF">NCAV_1015</name>
</gene>
<reference evidence="2" key="1">
    <citation type="submission" date="2018-01" db="EMBL/GenBank/DDBJ databases">
        <authorList>
            <person name="Kerou L M."/>
        </authorList>
    </citation>
    <scope>NUCLEOTIDE SEQUENCE [LARGE SCALE GENOMIC DNA]</scope>
    <source>
        <strain evidence="2">SCU2</strain>
    </source>
</reference>
<accession>A0A2K5ARB0</accession>
<dbReference type="GeneID" id="41595053"/>
<organism evidence="1 2">
    <name type="scientific">Candidatus Nitrosocaldus cavascurensis</name>
    <dbReference type="NCBI Taxonomy" id="2058097"/>
    <lineage>
        <taxon>Archaea</taxon>
        <taxon>Nitrososphaerota</taxon>
        <taxon>Nitrososphaeria</taxon>
        <taxon>Candidatus Nitrosocaldales</taxon>
        <taxon>Candidatus Nitrosocaldaceae</taxon>
        <taxon>Candidatus Nitrosocaldus</taxon>
    </lineage>
</organism>
<dbReference type="Proteomes" id="UP000236248">
    <property type="component" value="Chromosome NCAV"/>
</dbReference>
<dbReference type="EMBL" id="LT981265">
    <property type="protein sequence ID" value="SPC34192.1"/>
    <property type="molecule type" value="Genomic_DNA"/>
</dbReference>
<evidence type="ECO:0000313" key="1">
    <source>
        <dbReference type="EMBL" id="SPC34192.1"/>
    </source>
</evidence>
<sequence>MIEDRRSNAKDMLEKDLPQRLEAFAEAMRLGAIQLVARHLLRASVFRASLDLNGSRDVSVDHILRVLRLVVDTRPRLKEFLPKYWDEIVSQAAYINPKDVLPKKIRNREHLSETFGGYIRGSLDAAEKSLDQLEALDRRLPAWKSFVRGVDVPRIEPIMDYHDYQK</sequence>
<name>A0A2K5ARB0_9ARCH</name>
<dbReference type="RefSeq" id="WP_148695186.1">
    <property type="nucleotide sequence ID" value="NZ_LT981265.1"/>
</dbReference>
<dbReference type="KEGG" id="ncv:NCAV_1015"/>
<evidence type="ECO:0000313" key="2">
    <source>
        <dbReference type="Proteomes" id="UP000236248"/>
    </source>
</evidence>
<dbReference type="AlphaFoldDB" id="A0A2K5ARB0"/>
<protein>
    <submittedName>
        <fullName evidence="1">Uncharacterized protein</fullName>
    </submittedName>
</protein>